<dbReference type="AlphaFoldDB" id="A0A1H2LDG5"/>
<keyword evidence="3" id="KW-1185">Reference proteome</keyword>
<name>A0A1H2LDG5_9ACTO</name>
<sequence>MKRNRESGMVSVETALSIGPLLAVIVMISMPLIGWMYVMEAEHQAREISREYALHGESAVNGLVSQVEARGDEVRINRFGPYANITVIKKVPAFMTWLGVELSGSRQVVMEPDD</sequence>
<proteinExistence type="predicted"/>
<gene>
    <name evidence="2" type="ORF">SAMN04489737_0609</name>
</gene>
<evidence type="ECO:0000256" key="1">
    <source>
        <dbReference type="SAM" id="Phobius"/>
    </source>
</evidence>
<dbReference type="RefSeq" id="WP_091279769.1">
    <property type="nucleotide sequence ID" value="NZ_JABAPK010000004.1"/>
</dbReference>
<evidence type="ECO:0000313" key="2">
    <source>
        <dbReference type="EMBL" id="SDU78775.1"/>
    </source>
</evidence>
<keyword evidence="1" id="KW-1133">Transmembrane helix</keyword>
<dbReference type="OrthoDB" id="9950219at2"/>
<dbReference type="EMBL" id="LT629804">
    <property type="protein sequence ID" value="SDU78775.1"/>
    <property type="molecule type" value="Genomic_DNA"/>
</dbReference>
<dbReference type="GeneID" id="65344355"/>
<reference evidence="3" key="1">
    <citation type="submission" date="2016-10" db="EMBL/GenBank/DDBJ databases">
        <authorList>
            <person name="Varghese N."/>
            <person name="Submissions S."/>
        </authorList>
    </citation>
    <scope>NUCLEOTIDE SEQUENCE [LARGE SCALE GENOMIC DNA]</scope>
    <source>
        <strain evidence="3">DSM 10002</strain>
    </source>
</reference>
<keyword evidence="1" id="KW-0812">Transmembrane</keyword>
<evidence type="ECO:0008006" key="4">
    <source>
        <dbReference type="Google" id="ProtNLM"/>
    </source>
</evidence>
<evidence type="ECO:0000313" key="3">
    <source>
        <dbReference type="Proteomes" id="UP000214355"/>
    </source>
</evidence>
<protein>
    <recommendedName>
        <fullName evidence="4">TadE-like protein</fullName>
    </recommendedName>
</protein>
<accession>A0A1H2LDG5</accession>
<dbReference type="Proteomes" id="UP000214355">
    <property type="component" value="Chromosome I"/>
</dbReference>
<organism evidence="2 3">
    <name type="scientific">Arcanobacterium phocae</name>
    <dbReference type="NCBI Taxonomy" id="131112"/>
    <lineage>
        <taxon>Bacteria</taxon>
        <taxon>Bacillati</taxon>
        <taxon>Actinomycetota</taxon>
        <taxon>Actinomycetes</taxon>
        <taxon>Actinomycetales</taxon>
        <taxon>Actinomycetaceae</taxon>
        <taxon>Arcanobacterium</taxon>
    </lineage>
</organism>
<feature type="transmembrane region" description="Helical" evidence="1">
    <location>
        <begin position="15"/>
        <end position="38"/>
    </location>
</feature>
<dbReference type="STRING" id="131112.SAMN04489737_0609"/>
<keyword evidence="1" id="KW-0472">Membrane</keyword>